<reference evidence="3" key="1">
    <citation type="submission" date="2023-04" db="EMBL/GenBank/DDBJ databases">
        <title>Phytophthora fragariaefolia NBRC 109709.</title>
        <authorList>
            <person name="Ichikawa N."/>
            <person name="Sato H."/>
            <person name="Tonouchi N."/>
        </authorList>
    </citation>
    <scope>NUCLEOTIDE SEQUENCE</scope>
    <source>
        <strain evidence="3">NBRC 109709</strain>
    </source>
</reference>
<gene>
    <name evidence="3" type="ORF">Pfra01_001620500</name>
</gene>
<dbReference type="PANTHER" id="PTHR46599">
    <property type="entry name" value="PIGGYBAC TRANSPOSABLE ELEMENT-DERIVED PROTEIN 4"/>
    <property type="match status" value="1"/>
</dbReference>
<organism evidence="3 4">
    <name type="scientific">Phytophthora fragariaefolia</name>
    <dbReference type="NCBI Taxonomy" id="1490495"/>
    <lineage>
        <taxon>Eukaryota</taxon>
        <taxon>Sar</taxon>
        <taxon>Stramenopiles</taxon>
        <taxon>Oomycota</taxon>
        <taxon>Peronosporomycetes</taxon>
        <taxon>Peronosporales</taxon>
        <taxon>Peronosporaceae</taxon>
        <taxon>Phytophthora</taxon>
    </lineage>
</organism>
<feature type="domain" description="PiggyBac transposable element-derived protein" evidence="2">
    <location>
        <begin position="300"/>
        <end position="453"/>
    </location>
</feature>
<dbReference type="OrthoDB" id="129087at2759"/>
<dbReference type="Proteomes" id="UP001165121">
    <property type="component" value="Unassembled WGS sequence"/>
</dbReference>
<sequence>MYAQTAACPEPAAEKVAPKPRAAAKAARIAATPRNTEAPLAAAAEPKSPAPVRSAGAKPFDAKKPASTLLDATGKRANKKPTAHRSTAKRPAAAARTEKTPRMRAAVDKSKSKPTSPTRPVVPDIADLSFPDMDATIPDVNEGHIEKATNNDADTDTRVGATTERSLLDAFDSDDFLEALREDRLFGPVPADDFNVGEDDWLFGLDSDLEGDEESILHDQKSNADHEESDAESVEDDTELPSDRVDPVTLDLAVNDLDRLQGEEWDYFDEQHSGQLQVDAAPLYDGPSGPTKAALAYAENPLAIFYFFLPKELCRRIAAETNKYRLDSVDEVAQGMRQRAREKSLTSPSTTDLSVEAYRAKLRRKNNIQPHEIVQFIGLLIARALEPRRESVTRHWITRTEGALSRGTFGQFLSRNRFQDIARYLHFNHNELQHTSGDRTFKIRPVVQALQKQNSGLIGSVPGSPSTKGWCQCVTDVAHAVASS</sequence>
<dbReference type="AlphaFoldDB" id="A0A9W6XTU6"/>
<keyword evidence="4" id="KW-1185">Reference proteome</keyword>
<feature type="compositionally biased region" description="Low complexity" evidence="1">
    <location>
        <begin position="1"/>
        <end position="11"/>
    </location>
</feature>
<protein>
    <submittedName>
        <fullName evidence="3">Unnamed protein product</fullName>
    </submittedName>
</protein>
<evidence type="ECO:0000256" key="1">
    <source>
        <dbReference type="SAM" id="MobiDB-lite"/>
    </source>
</evidence>
<feature type="region of interest" description="Disordered" evidence="1">
    <location>
        <begin position="217"/>
        <end position="245"/>
    </location>
</feature>
<dbReference type="PANTHER" id="PTHR46599:SF3">
    <property type="entry name" value="PIGGYBAC TRANSPOSABLE ELEMENT-DERIVED PROTEIN 4"/>
    <property type="match status" value="1"/>
</dbReference>
<dbReference type="InterPro" id="IPR029526">
    <property type="entry name" value="PGBD"/>
</dbReference>
<evidence type="ECO:0000313" key="3">
    <source>
        <dbReference type="EMBL" id="GMF45365.1"/>
    </source>
</evidence>
<comment type="caution">
    <text evidence="3">The sequence shown here is derived from an EMBL/GenBank/DDBJ whole genome shotgun (WGS) entry which is preliminary data.</text>
</comment>
<proteinExistence type="predicted"/>
<feature type="compositionally biased region" description="Basic and acidic residues" evidence="1">
    <location>
        <begin position="217"/>
        <end position="226"/>
    </location>
</feature>
<feature type="compositionally biased region" description="Basic and acidic residues" evidence="1">
    <location>
        <begin position="96"/>
        <end position="111"/>
    </location>
</feature>
<evidence type="ECO:0000313" key="4">
    <source>
        <dbReference type="Proteomes" id="UP001165121"/>
    </source>
</evidence>
<dbReference type="Pfam" id="PF13843">
    <property type="entry name" value="DDE_Tnp_1_7"/>
    <property type="match status" value="1"/>
</dbReference>
<name>A0A9W6XTU6_9STRA</name>
<feature type="compositionally biased region" description="Acidic residues" evidence="1">
    <location>
        <begin position="227"/>
        <end position="240"/>
    </location>
</feature>
<feature type="compositionally biased region" description="Low complexity" evidence="1">
    <location>
        <begin position="18"/>
        <end position="34"/>
    </location>
</feature>
<feature type="compositionally biased region" description="Basic residues" evidence="1">
    <location>
        <begin position="76"/>
        <end position="88"/>
    </location>
</feature>
<dbReference type="EMBL" id="BSXT01001809">
    <property type="protein sequence ID" value="GMF45365.1"/>
    <property type="molecule type" value="Genomic_DNA"/>
</dbReference>
<accession>A0A9W6XTU6</accession>
<evidence type="ECO:0000259" key="2">
    <source>
        <dbReference type="Pfam" id="PF13843"/>
    </source>
</evidence>
<feature type="region of interest" description="Disordered" evidence="1">
    <location>
        <begin position="1"/>
        <end position="159"/>
    </location>
</feature>